<comment type="caution">
    <text evidence="3">The sequence shown here is derived from an EMBL/GenBank/DDBJ whole genome shotgun (WGS) entry which is preliminary data.</text>
</comment>
<protein>
    <submittedName>
        <fullName evidence="3">Oxidoreductase</fullName>
    </submittedName>
</protein>
<dbReference type="KEGG" id="cthd:CDO33_03865"/>
<name>A0A2K2F9S4_9CLOT</name>
<dbReference type="SUPFAM" id="SSF55347">
    <property type="entry name" value="Glyceraldehyde-3-phosphate dehydrogenase-like, C-terminal domain"/>
    <property type="match status" value="1"/>
</dbReference>
<dbReference type="Pfam" id="PF22725">
    <property type="entry name" value="GFO_IDH_MocA_C3"/>
    <property type="match status" value="1"/>
</dbReference>
<dbReference type="InterPro" id="IPR055170">
    <property type="entry name" value="GFO_IDH_MocA-like_dom"/>
</dbReference>
<dbReference type="SUPFAM" id="SSF51735">
    <property type="entry name" value="NAD(P)-binding Rossmann-fold domains"/>
    <property type="match status" value="1"/>
</dbReference>
<evidence type="ECO:0000259" key="2">
    <source>
        <dbReference type="Pfam" id="PF22725"/>
    </source>
</evidence>
<dbReference type="PANTHER" id="PTHR43054:SF1">
    <property type="entry name" value="SCYLLO-INOSITOL 2-DEHYDROGENASE (NADP(+)) IOLU"/>
    <property type="match status" value="1"/>
</dbReference>
<evidence type="ECO:0000259" key="1">
    <source>
        <dbReference type="Pfam" id="PF01408"/>
    </source>
</evidence>
<dbReference type="Gene3D" id="3.40.50.720">
    <property type="entry name" value="NAD(P)-binding Rossmann-like Domain"/>
    <property type="match status" value="1"/>
</dbReference>
<gene>
    <name evidence="3" type="ORF">CDQ84_14785</name>
</gene>
<evidence type="ECO:0000313" key="3">
    <source>
        <dbReference type="EMBL" id="PNT96642.1"/>
    </source>
</evidence>
<evidence type="ECO:0000313" key="4">
    <source>
        <dbReference type="Proteomes" id="UP000236151"/>
    </source>
</evidence>
<dbReference type="Pfam" id="PF01408">
    <property type="entry name" value="GFO_IDH_MocA"/>
    <property type="match status" value="1"/>
</dbReference>
<dbReference type="AlphaFoldDB" id="A0A2K2F9S4"/>
<dbReference type="Gene3D" id="3.30.360.10">
    <property type="entry name" value="Dihydrodipicolinate Reductase, domain 2"/>
    <property type="match status" value="1"/>
</dbReference>
<keyword evidence="4" id="KW-1185">Reference proteome</keyword>
<dbReference type="InterPro" id="IPR036291">
    <property type="entry name" value="NAD(P)-bd_dom_sf"/>
</dbReference>
<dbReference type="GO" id="GO:0000166">
    <property type="term" value="F:nucleotide binding"/>
    <property type="evidence" value="ECO:0007669"/>
    <property type="project" value="InterPro"/>
</dbReference>
<dbReference type="RefSeq" id="WP_103082508.1">
    <property type="nucleotide sequence ID" value="NZ_CP021850.1"/>
</dbReference>
<organism evidence="3 4">
    <name type="scientific">Clostridium thermosuccinogenes</name>
    <dbReference type="NCBI Taxonomy" id="84032"/>
    <lineage>
        <taxon>Bacteria</taxon>
        <taxon>Bacillati</taxon>
        <taxon>Bacillota</taxon>
        <taxon>Clostridia</taxon>
        <taxon>Eubacteriales</taxon>
        <taxon>Clostridiaceae</taxon>
        <taxon>Clostridium</taxon>
    </lineage>
</organism>
<dbReference type="Proteomes" id="UP000236151">
    <property type="component" value="Unassembled WGS sequence"/>
</dbReference>
<reference evidence="3 4" key="1">
    <citation type="submission" date="2017-06" db="EMBL/GenBank/DDBJ databases">
        <title>Investigating the central metabolism of Clostridium thermosuccinogenes.</title>
        <authorList>
            <person name="Koendjbiharie J.G."/>
            <person name="van Kranenburg R."/>
        </authorList>
    </citation>
    <scope>NUCLEOTIDE SEQUENCE [LARGE SCALE GENOMIC DNA]</scope>
    <source>
        <strain evidence="3 4">DSM 5806</strain>
    </source>
</reference>
<dbReference type="InterPro" id="IPR000683">
    <property type="entry name" value="Gfo/Idh/MocA-like_OxRdtase_N"/>
</dbReference>
<sequence length="328" mass="36879">MVNMGIIGTNWITDSFIKSASMVEGFKLNAVYSRTEERAKLFAGKYNVQHIYTDIKEMARSKVIDAVYIASPNSCHAEQAIEFLNNGKHVLCEKPITSNIRELRALVEAARQINVLLMEAMKSTFLPNFKVIEDNLHRLGKIRRFFANYCQYSSRYDLVKDGAKINIFSPEFSGGSAMDIGIYCIYPIIKLFGMPKEIKASALKLASGVDGLGSLILSYDEMEGVIIHSKITQTYIPSEIQGEDGSMVIDRIDGPRKVQIYFRDGRIEDISVPQKEDQMYYEAKEFISLIDAGKTESSVNTWEISCNVMKVLDEARAQNGIVFKADSV</sequence>
<feature type="domain" description="Gfo/Idh/MocA-like oxidoreductase N-terminal" evidence="1">
    <location>
        <begin position="3"/>
        <end position="119"/>
    </location>
</feature>
<dbReference type="PANTHER" id="PTHR43054">
    <property type="match status" value="1"/>
</dbReference>
<dbReference type="EMBL" id="NIOJ01000046">
    <property type="protein sequence ID" value="PNT96642.1"/>
    <property type="molecule type" value="Genomic_DNA"/>
</dbReference>
<feature type="domain" description="GFO/IDH/MocA-like oxidoreductase" evidence="2">
    <location>
        <begin position="138"/>
        <end position="247"/>
    </location>
</feature>
<dbReference type="OrthoDB" id="9783105at2"/>
<accession>A0A2K2F9S4</accession>
<proteinExistence type="predicted"/>